<dbReference type="Gene3D" id="1.25.40.10">
    <property type="entry name" value="Tetratricopeptide repeat domain"/>
    <property type="match status" value="1"/>
</dbReference>
<proteinExistence type="inferred from homology"/>
<evidence type="ECO:0000256" key="2">
    <source>
        <dbReference type="ARBA" id="ARBA00023015"/>
    </source>
</evidence>
<reference evidence="8" key="1">
    <citation type="journal article" date="2019" name="Int. J. Syst. Evol. Microbiol.">
        <title>The Global Catalogue of Microorganisms (GCM) 10K type strain sequencing project: providing services to taxonomists for standard genome sequencing and annotation.</title>
        <authorList>
            <consortium name="The Broad Institute Genomics Platform"/>
            <consortium name="The Broad Institute Genome Sequencing Center for Infectious Disease"/>
            <person name="Wu L."/>
            <person name="Ma J."/>
        </authorList>
    </citation>
    <scope>NUCLEOTIDE SEQUENCE [LARGE SCALE GENOMIC DNA]</scope>
    <source>
        <strain evidence="8">CCM 7043</strain>
    </source>
</reference>
<dbReference type="InterPro" id="IPR001867">
    <property type="entry name" value="OmpR/PhoB-type_DNA-bd"/>
</dbReference>
<dbReference type="InterPro" id="IPR051677">
    <property type="entry name" value="AfsR-DnrI-RedD_regulator"/>
</dbReference>
<feature type="domain" description="OmpR/PhoB-type" evidence="6">
    <location>
        <begin position="1"/>
        <end position="99"/>
    </location>
</feature>
<keyword evidence="2" id="KW-0805">Transcription regulation</keyword>
<accession>A0ABW4F125</accession>
<organism evidence="7 8">
    <name type="scientific">Pseudonocardia yunnanensis</name>
    <dbReference type="NCBI Taxonomy" id="58107"/>
    <lineage>
        <taxon>Bacteria</taxon>
        <taxon>Bacillati</taxon>
        <taxon>Actinomycetota</taxon>
        <taxon>Actinomycetes</taxon>
        <taxon>Pseudonocardiales</taxon>
        <taxon>Pseudonocardiaceae</taxon>
        <taxon>Pseudonocardia</taxon>
    </lineage>
</organism>
<evidence type="ECO:0000313" key="7">
    <source>
        <dbReference type="EMBL" id="MFD1520335.1"/>
    </source>
</evidence>
<dbReference type="PANTHER" id="PTHR35807">
    <property type="entry name" value="TRANSCRIPTIONAL REGULATOR REDD-RELATED"/>
    <property type="match status" value="1"/>
</dbReference>
<dbReference type="Proteomes" id="UP001597114">
    <property type="component" value="Unassembled WGS sequence"/>
</dbReference>
<dbReference type="RefSeq" id="WP_344727371.1">
    <property type="nucleotide sequence ID" value="NZ_BAAAUS010000043.1"/>
</dbReference>
<name>A0ABW4F125_9PSEU</name>
<evidence type="ECO:0000256" key="3">
    <source>
        <dbReference type="ARBA" id="ARBA00023125"/>
    </source>
</evidence>
<protein>
    <submittedName>
        <fullName evidence="7">AfsR/SARP family transcriptional regulator</fullName>
    </submittedName>
</protein>
<evidence type="ECO:0000256" key="5">
    <source>
        <dbReference type="PROSITE-ProRule" id="PRU01091"/>
    </source>
</evidence>
<evidence type="ECO:0000313" key="8">
    <source>
        <dbReference type="Proteomes" id="UP001597114"/>
    </source>
</evidence>
<dbReference type="SMART" id="SM00862">
    <property type="entry name" value="Trans_reg_C"/>
    <property type="match status" value="1"/>
</dbReference>
<keyword evidence="4" id="KW-0804">Transcription</keyword>
<dbReference type="Gene3D" id="1.10.10.10">
    <property type="entry name" value="Winged helix-like DNA-binding domain superfamily/Winged helix DNA-binding domain"/>
    <property type="match status" value="1"/>
</dbReference>
<dbReference type="PANTHER" id="PTHR35807:SF1">
    <property type="entry name" value="TRANSCRIPTIONAL REGULATOR REDD"/>
    <property type="match status" value="1"/>
</dbReference>
<dbReference type="InterPro" id="IPR016032">
    <property type="entry name" value="Sig_transdc_resp-reg_C-effctor"/>
</dbReference>
<dbReference type="SUPFAM" id="SSF48452">
    <property type="entry name" value="TPR-like"/>
    <property type="match status" value="1"/>
</dbReference>
<sequence length="655" mass="69744">MRVRFGVLGPVTAWDDAGAAIPLKGPRHRAVLARLIVARGRIVPLATLVDDLWSAPPADAPGVIQTFVSALRRVLEPDRLPRAPARLLVTEGSGYALRATPDSVDARRFENAVGAARALPPSRAVQVLDEAFTWWRGPAYADLPDDLWARSERSRLAELRLGAVELRARALLDVGNVDAVVPDLDAHTAEHPWREEGWRLLAIALYRAGRQKDALEVVRRARSRLGEDLGLAPGPRLRHLETDILRQAAHLDAPPVVGTAAGQVWSETIAAYSRPVTVDSRARLRSTVDLLRSLAVTGGSGLVAARHQRMASILAAEGLGDADLTARVIGAYDVPAIWSRSDDPEQAAAVVAAAERALAALPAGAPGPERTRLLATIALESRGVTDPRGRLAAEEAVTRARRSGDPALLAFALNGLFMQTFHRTGLATQRDAIGTELIEISTMHGLETYELLGRLIRMQALSGLGDLAGADVHALVADRLAERYGSPLITVFTTWHRALRVAADADDLASAAATYRSAAHALDSAGMPGLERGLLPLALLTVRIRLGLPAPADDDIDGGPYTPWVRPLTLIANGHLGDATTALRTLPDPPRDHLQEALWGLIARAAVALDERGTMQRALDALAPAAAELAGAGSGLMTLGPVAAFLDELTQALDR</sequence>
<dbReference type="InterPro" id="IPR005158">
    <property type="entry name" value="BTAD"/>
</dbReference>
<evidence type="ECO:0000256" key="1">
    <source>
        <dbReference type="ARBA" id="ARBA00005820"/>
    </source>
</evidence>
<dbReference type="PROSITE" id="PS51755">
    <property type="entry name" value="OMPR_PHOB"/>
    <property type="match status" value="1"/>
</dbReference>
<evidence type="ECO:0000256" key="4">
    <source>
        <dbReference type="ARBA" id="ARBA00023163"/>
    </source>
</evidence>
<keyword evidence="3 5" id="KW-0238">DNA-binding</keyword>
<dbReference type="Pfam" id="PF03704">
    <property type="entry name" value="BTAD"/>
    <property type="match status" value="1"/>
</dbReference>
<dbReference type="InterPro" id="IPR036388">
    <property type="entry name" value="WH-like_DNA-bd_sf"/>
</dbReference>
<gene>
    <name evidence="7" type="ORF">ACFSJD_22770</name>
</gene>
<evidence type="ECO:0000259" key="6">
    <source>
        <dbReference type="PROSITE" id="PS51755"/>
    </source>
</evidence>
<dbReference type="InterPro" id="IPR011990">
    <property type="entry name" value="TPR-like_helical_dom_sf"/>
</dbReference>
<keyword evidence="8" id="KW-1185">Reference proteome</keyword>
<comment type="caution">
    <text evidence="7">The sequence shown here is derived from an EMBL/GenBank/DDBJ whole genome shotgun (WGS) entry which is preliminary data.</text>
</comment>
<dbReference type="CDD" id="cd15831">
    <property type="entry name" value="BTAD"/>
    <property type="match status" value="1"/>
</dbReference>
<dbReference type="EMBL" id="JBHUCO010000024">
    <property type="protein sequence ID" value="MFD1520335.1"/>
    <property type="molecule type" value="Genomic_DNA"/>
</dbReference>
<dbReference type="Pfam" id="PF00486">
    <property type="entry name" value="Trans_reg_C"/>
    <property type="match status" value="1"/>
</dbReference>
<feature type="DNA-binding region" description="OmpR/PhoB-type" evidence="5">
    <location>
        <begin position="1"/>
        <end position="99"/>
    </location>
</feature>
<comment type="similarity">
    <text evidence="1">Belongs to the AfsR/DnrI/RedD regulatory family.</text>
</comment>
<dbReference type="SMART" id="SM01043">
    <property type="entry name" value="BTAD"/>
    <property type="match status" value="1"/>
</dbReference>
<dbReference type="SUPFAM" id="SSF46894">
    <property type="entry name" value="C-terminal effector domain of the bipartite response regulators"/>
    <property type="match status" value="1"/>
</dbReference>